<reference evidence="2" key="2">
    <citation type="submission" date="2015-01" db="EMBL/GenBank/DDBJ databases">
        <title>Evolutionary Origins and Diversification of the Mycorrhizal Mutualists.</title>
        <authorList>
            <consortium name="DOE Joint Genome Institute"/>
            <consortium name="Mycorrhizal Genomics Consortium"/>
            <person name="Kohler A."/>
            <person name="Kuo A."/>
            <person name="Nagy L.G."/>
            <person name="Floudas D."/>
            <person name="Copeland A."/>
            <person name="Barry K.W."/>
            <person name="Cichocki N."/>
            <person name="Veneault-Fourrey C."/>
            <person name="LaButti K."/>
            <person name="Lindquist E.A."/>
            <person name="Lipzen A."/>
            <person name="Lundell T."/>
            <person name="Morin E."/>
            <person name="Murat C."/>
            <person name="Riley R."/>
            <person name="Ohm R."/>
            <person name="Sun H."/>
            <person name="Tunlid A."/>
            <person name="Henrissat B."/>
            <person name="Grigoriev I.V."/>
            <person name="Hibbett D.S."/>
            <person name="Martin F."/>
        </authorList>
    </citation>
    <scope>NUCLEOTIDE SEQUENCE [LARGE SCALE GENOMIC DNA]</scope>
    <source>
        <strain evidence="2">LaAM-08-1</strain>
    </source>
</reference>
<protein>
    <submittedName>
        <fullName evidence="1">Uncharacterized protein</fullName>
    </submittedName>
</protein>
<dbReference type="EMBL" id="KN838838">
    <property type="protein sequence ID" value="KIJ93545.1"/>
    <property type="molecule type" value="Genomic_DNA"/>
</dbReference>
<keyword evidence="2" id="KW-1185">Reference proteome</keyword>
<dbReference type="HOGENOM" id="CLU_2121124_0_0_1"/>
<accession>A0A0C9WQR4</accession>
<dbReference type="OrthoDB" id="1933717at2759"/>
<reference evidence="1 2" key="1">
    <citation type="submission" date="2014-04" db="EMBL/GenBank/DDBJ databases">
        <authorList>
            <consortium name="DOE Joint Genome Institute"/>
            <person name="Kuo A."/>
            <person name="Kohler A."/>
            <person name="Nagy L.G."/>
            <person name="Floudas D."/>
            <person name="Copeland A."/>
            <person name="Barry K.W."/>
            <person name="Cichocki N."/>
            <person name="Veneault-Fourrey C."/>
            <person name="LaButti K."/>
            <person name="Lindquist E.A."/>
            <person name="Lipzen A."/>
            <person name="Lundell T."/>
            <person name="Morin E."/>
            <person name="Murat C."/>
            <person name="Sun H."/>
            <person name="Tunlid A."/>
            <person name="Henrissat B."/>
            <person name="Grigoriev I.V."/>
            <person name="Hibbett D.S."/>
            <person name="Martin F."/>
            <person name="Nordberg H.P."/>
            <person name="Cantor M.N."/>
            <person name="Hua S.X."/>
        </authorList>
    </citation>
    <scope>NUCLEOTIDE SEQUENCE [LARGE SCALE GENOMIC DNA]</scope>
    <source>
        <strain evidence="1 2">LaAM-08-1</strain>
    </source>
</reference>
<gene>
    <name evidence="1" type="ORF">K443DRAFT_12795</name>
</gene>
<dbReference type="STRING" id="1095629.A0A0C9WQR4"/>
<evidence type="ECO:0000313" key="1">
    <source>
        <dbReference type="EMBL" id="KIJ93545.1"/>
    </source>
</evidence>
<organism evidence="1 2">
    <name type="scientific">Laccaria amethystina LaAM-08-1</name>
    <dbReference type="NCBI Taxonomy" id="1095629"/>
    <lineage>
        <taxon>Eukaryota</taxon>
        <taxon>Fungi</taxon>
        <taxon>Dikarya</taxon>
        <taxon>Basidiomycota</taxon>
        <taxon>Agaricomycotina</taxon>
        <taxon>Agaricomycetes</taxon>
        <taxon>Agaricomycetidae</taxon>
        <taxon>Agaricales</taxon>
        <taxon>Agaricineae</taxon>
        <taxon>Hydnangiaceae</taxon>
        <taxon>Laccaria</taxon>
    </lineage>
</organism>
<name>A0A0C9WQR4_9AGAR</name>
<proteinExistence type="predicted"/>
<dbReference type="AlphaFoldDB" id="A0A0C9WQR4"/>
<evidence type="ECO:0000313" key="2">
    <source>
        <dbReference type="Proteomes" id="UP000054477"/>
    </source>
</evidence>
<dbReference type="Proteomes" id="UP000054477">
    <property type="component" value="Unassembled WGS sequence"/>
</dbReference>
<sequence length="127" mass="14357">MFRGSSSYILTKLARFNEFIALENPNIHAVVFHRGSVMTPIMEDLEDFKLFALDSPELAGAFAVYLTRTERAKFLNGKYASVNWDVEELEARREDIVSKGLFTEELKGVFSSVNRAFNLSPADICTL</sequence>